<reference evidence="3" key="1">
    <citation type="submission" date="2021-02" db="EMBL/GenBank/DDBJ databases">
        <title>Natrosporangium hydrolyticum gen. nov., sp. nov, a haloalkaliphilic actinobacterium from a soda solonchak soil.</title>
        <authorList>
            <person name="Sorokin D.Y."/>
            <person name="Khijniak T.V."/>
            <person name="Zakharycheva A.P."/>
            <person name="Boueva O.V."/>
            <person name="Ariskina E.V."/>
            <person name="Hahnke R.L."/>
            <person name="Bunk B."/>
            <person name="Sproer C."/>
            <person name="Schumann P."/>
            <person name="Evtushenko L.I."/>
            <person name="Kublanov I.V."/>
        </authorList>
    </citation>
    <scope>NUCLEOTIDE SEQUENCE</scope>
    <source>
        <strain evidence="3">DSM 106523</strain>
    </source>
</reference>
<keyword evidence="4" id="KW-1185">Reference proteome</keyword>
<sequence>MARGAMPPRPPAGGRGQPPRRGGQPAKPGQRPQKQGQKPAQKQGMTQAQKAAQTRHVLEQQRKAAAKANQQQQHRQRQAVFMREAHGQRRRNAAEQRTAEVAEQVEQLESILATGVGRSPTIDLDSLYQTPEAGLDFDPGPLATPYPEPAWDDFAPAGGLLGSLGGKAGQQRREAAAREAYEQARQQWEEAERLRAEQLATAQRAHEGKLARQREQTEQYNGRIARVAAGLRTREPAAVESFLRTVLSRVPLPAGFPRRYEVQHDRETEQVRLRFVLPGPDVVPTVSRYEFRGGVEELRAVPRPEPEIHQLYQSVLAQVTLLVLRDVFEAEPGLAGVRLEGLADRLDPASGAPVFAHLVRVAAERDQFAALELLAEPPATVLGRLPARISPDPYRLTSLPVATG</sequence>
<feature type="compositionally biased region" description="Basic and acidic residues" evidence="2">
    <location>
        <begin position="83"/>
        <end position="100"/>
    </location>
</feature>
<protein>
    <recommendedName>
        <fullName evidence="5">Restriction system protein</fullName>
    </recommendedName>
</protein>
<feature type="region of interest" description="Disordered" evidence="2">
    <location>
        <begin position="1"/>
        <end position="101"/>
    </location>
</feature>
<evidence type="ECO:0000313" key="4">
    <source>
        <dbReference type="Proteomes" id="UP000662857"/>
    </source>
</evidence>
<dbReference type="RefSeq" id="WP_239676418.1">
    <property type="nucleotide sequence ID" value="NZ_CP070499.1"/>
</dbReference>
<gene>
    <name evidence="3" type="ORF">JQS43_22740</name>
</gene>
<organism evidence="3 4">
    <name type="scientific">Natronosporangium hydrolyticum</name>
    <dbReference type="NCBI Taxonomy" id="2811111"/>
    <lineage>
        <taxon>Bacteria</taxon>
        <taxon>Bacillati</taxon>
        <taxon>Actinomycetota</taxon>
        <taxon>Actinomycetes</taxon>
        <taxon>Micromonosporales</taxon>
        <taxon>Micromonosporaceae</taxon>
        <taxon>Natronosporangium</taxon>
    </lineage>
</organism>
<keyword evidence="1" id="KW-0175">Coiled coil</keyword>
<dbReference type="AlphaFoldDB" id="A0A895YAA1"/>
<dbReference type="Proteomes" id="UP000662857">
    <property type="component" value="Chromosome"/>
</dbReference>
<evidence type="ECO:0000313" key="3">
    <source>
        <dbReference type="EMBL" id="QSB14291.1"/>
    </source>
</evidence>
<dbReference type="KEGG" id="nhy:JQS43_22740"/>
<dbReference type="EMBL" id="CP070499">
    <property type="protein sequence ID" value="QSB14291.1"/>
    <property type="molecule type" value="Genomic_DNA"/>
</dbReference>
<feature type="coiled-coil region" evidence="1">
    <location>
        <begin position="167"/>
        <end position="201"/>
    </location>
</feature>
<proteinExistence type="predicted"/>
<evidence type="ECO:0000256" key="2">
    <source>
        <dbReference type="SAM" id="MobiDB-lite"/>
    </source>
</evidence>
<name>A0A895YAA1_9ACTN</name>
<evidence type="ECO:0008006" key="5">
    <source>
        <dbReference type="Google" id="ProtNLM"/>
    </source>
</evidence>
<accession>A0A895YAA1</accession>
<feature type="compositionally biased region" description="Low complexity" evidence="2">
    <location>
        <begin position="17"/>
        <end position="45"/>
    </location>
</feature>
<evidence type="ECO:0000256" key="1">
    <source>
        <dbReference type="SAM" id="Coils"/>
    </source>
</evidence>